<dbReference type="PANTHER" id="PTHR23130:SF153">
    <property type="entry name" value="CYTOCHROME B561 DOMAIN-CONTAINING PROTEIN"/>
    <property type="match status" value="1"/>
</dbReference>
<evidence type="ECO:0000256" key="1">
    <source>
        <dbReference type="ARBA" id="ARBA00004370"/>
    </source>
</evidence>
<dbReference type="RefSeq" id="XP_027368654.1">
    <property type="nucleotide sequence ID" value="XM_027512853.1"/>
</dbReference>
<accession>A0A8B8MN41</accession>
<feature type="transmembrane region" description="Helical" evidence="7">
    <location>
        <begin position="54"/>
        <end position="72"/>
    </location>
</feature>
<dbReference type="KEGG" id="aprc:113874638"/>
<evidence type="ECO:0000256" key="6">
    <source>
        <dbReference type="ARBA" id="ARBA00023136"/>
    </source>
</evidence>
<dbReference type="InterPro" id="IPR006593">
    <property type="entry name" value="Cyt_b561/ferric_Rdtase_TM"/>
</dbReference>
<comment type="subcellular location">
    <subcellularLocation>
        <location evidence="1">Membrane</location>
    </subcellularLocation>
</comment>
<reference evidence="9" key="1">
    <citation type="journal article" date="2019" name="Toxins">
        <title>Detection of Abrin-Like and Prepropulchellin-Like Toxin Genes and Transcripts Using Whole Genome Sequencing and Full-Length Transcript Sequencing of Abrus precatorius.</title>
        <authorList>
            <person name="Hovde B.T."/>
            <person name="Daligault H.E."/>
            <person name="Hanschen E.R."/>
            <person name="Kunde Y.A."/>
            <person name="Johnson M.B."/>
            <person name="Starkenburg S.R."/>
            <person name="Johnson S.L."/>
        </authorList>
    </citation>
    <scope>NUCLEOTIDE SEQUENCE [LARGE SCALE GENOMIC DNA]</scope>
</reference>
<dbReference type="OrthoDB" id="19261at2759"/>
<sequence>MIARYFRQFPVVSDVWYKCHIGFQFLGYIMGTIGWCIGLWFVKSSKHFVSKTQSTLSITAFTFINVQMLATLMRPNKEAGYCKCWNICHHVLGYAIIGIVIANIFVGLHNQVQAETLKRVYVGILGVLAIAFVLLEIFRCKSVIMQQAVWLTGNMFTYSP</sequence>
<dbReference type="PROSITE" id="PS50939">
    <property type="entry name" value="CYTOCHROME_B561"/>
    <property type="match status" value="1"/>
</dbReference>
<keyword evidence="3 7" id="KW-0812">Transmembrane</keyword>
<name>A0A8B8MN41_ABRPR</name>
<evidence type="ECO:0000256" key="7">
    <source>
        <dbReference type="SAM" id="Phobius"/>
    </source>
</evidence>
<dbReference type="Gene3D" id="1.20.120.1770">
    <property type="match status" value="1"/>
</dbReference>
<dbReference type="Proteomes" id="UP000694853">
    <property type="component" value="Unplaced"/>
</dbReference>
<feature type="transmembrane region" description="Helical" evidence="7">
    <location>
        <begin position="120"/>
        <end position="138"/>
    </location>
</feature>
<keyword evidence="5 7" id="KW-1133">Transmembrane helix</keyword>
<evidence type="ECO:0000256" key="3">
    <source>
        <dbReference type="ARBA" id="ARBA00022692"/>
    </source>
</evidence>
<keyword evidence="4" id="KW-0249">Electron transport</keyword>
<feature type="domain" description="Cytochrome b561" evidence="8">
    <location>
        <begin position="1"/>
        <end position="144"/>
    </location>
</feature>
<feature type="transmembrane region" description="Helical" evidence="7">
    <location>
        <begin position="84"/>
        <end position="108"/>
    </location>
</feature>
<evidence type="ECO:0000256" key="2">
    <source>
        <dbReference type="ARBA" id="ARBA00022448"/>
    </source>
</evidence>
<dbReference type="PANTHER" id="PTHR23130">
    <property type="entry name" value="CYTOCHROME B561 AND DOMON DOMAIN-CONTAINING PROTEIN"/>
    <property type="match status" value="1"/>
</dbReference>
<keyword evidence="2" id="KW-0813">Transport</keyword>
<reference evidence="10" key="2">
    <citation type="submission" date="2025-08" db="UniProtKB">
        <authorList>
            <consortium name="RefSeq"/>
        </authorList>
    </citation>
    <scope>IDENTIFICATION</scope>
    <source>
        <tissue evidence="10">Young leaves</tissue>
    </source>
</reference>
<dbReference type="AlphaFoldDB" id="A0A8B8MN41"/>
<evidence type="ECO:0000256" key="4">
    <source>
        <dbReference type="ARBA" id="ARBA00022982"/>
    </source>
</evidence>
<dbReference type="GeneID" id="113874638"/>
<proteinExistence type="predicted"/>
<dbReference type="SMART" id="SM00665">
    <property type="entry name" value="B561"/>
    <property type="match status" value="1"/>
</dbReference>
<evidence type="ECO:0000313" key="10">
    <source>
        <dbReference type="RefSeq" id="XP_027368654.1"/>
    </source>
</evidence>
<evidence type="ECO:0000256" key="5">
    <source>
        <dbReference type="ARBA" id="ARBA00022989"/>
    </source>
</evidence>
<gene>
    <name evidence="10" type="primary">LOC113874638</name>
</gene>
<protein>
    <submittedName>
        <fullName evidence="10">Cytochrome b561 and DOMON domain-containing protein At3g25290-like</fullName>
    </submittedName>
</protein>
<keyword evidence="6 7" id="KW-0472">Membrane</keyword>
<evidence type="ECO:0000313" key="9">
    <source>
        <dbReference type="Proteomes" id="UP000694853"/>
    </source>
</evidence>
<feature type="transmembrane region" description="Helical" evidence="7">
    <location>
        <begin position="21"/>
        <end position="42"/>
    </location>
</feature>
<dbReference type="CDD" id="cd08760">
    <property type="entry name" value="Cyt_b561_FRRS1_like"/>
    <property type="match status" value="1"/>
</dbReference>
<organism evidence="9 10">
    <name type="scientific">Abrus precatorius</name>
    <name type="common">Indian licorice</name>
    <name type="synonym">Glycine abrus</name>
    <dbReference type="NCBI Taxonomy" id="3816"/>
    <lineage>
        <taxon>Eukaryota</taxon>
        <taxon>Viridiplantae</taxon>
        <taxon>Streptophyta</taxon>
        <taxon>Embryophyta</taxon>
        <taxon>Tracheophyta</taxon>
        <taxon>Spermatophyta</taxon>
        <taxon>Magnoliopsida</taxon>
        <taxon>eudicotyledons</taxon>
        <taxon>Gunneridae</taxon>
        <taxon>Pentapetalae</taxon>
        <taxon>rosids</taxon>
        <taxon>fabids</taxon>
        <taxon>Fabales</taxon>
        <taxon>Fabaceae</taxon>
        <taxon>Papilionoideae</taxon>
        <taxon>50 kb inversion clade</taxon>
        <taxon>NPAAA clade</taxon>
        <taxon>indigoferoid/millettioid clade</taxon>
        <taxon>Abreae</taxon>
        <taxon>Abrus</taxon>
    </lineage>
</organism>
<evidence type="ECO:0000259" key="8">
    <source>
        <dbReference type="PROSITE" id="PS50939"/>
    </source>
</evidence>
<keyword evidence="9" id="KW-1185">Reference proteome</keyword>
<dbReference type="GO" id="GO:0016020">
    <property type="term" value="C:membrane"/>
    <property type="evidence" value="ECO:0007669"/>
    <property type="project" value="UniProtKB-SubCell"/>
</dbReference>